<gene>
    <name evidence="1" type="ordered locus">gsl4096</name>
</gene>
<dbReference type="InParanoid" id="Q7NDY6"/>
<name>Q7NDY6_GLOVI</name>
<sequence length="79" mass="9130">MESGSVALTHEENEALDRIAQQTGKTSAELLHEALAEFIARFSAAHRRQLLQQAQGMWKDRDDLPVLRELRREFDRPED</sequence>
<dbReference type="EnsemblBacteria" id="BAC92037">
    <property type="protein sequence ID" value="BAC92037"/>
    <property type="gene ID" value="BAC92037"/>
</dbReference>
<reference evidence="1 2" key="2">
    <citation type="journal article" date="2003" name="DNA Res.">
        <title>Complete genome structure of Gloeobacter violaceus PCC 7421, a cyanobacterium that lacks thylakoids (supplement).</title>
        <authorList>
            <person name="Nakamura Y."/>
            <person name="Kaneko T."/>
            <person name="Sato S."/>
            <person name="Mimuro M."/>
            <person name="Miyashita H."/>
            <person name="Tsuchiya T."/>
            <person name="Sasamoto S."/>
            <person name="Watanabe A."/>
            <person name="Kawashima K."/>
            <person name="Kishida Y."/>
            <person name="Kiyokawa C."/>
            <person name="Kohara M."/>
            <person name="Matsumoto M."/>
            <person name="Matsuno A."/>
            <person name="Nakazaki N."/>
            <person name="Shimpo S."/>
            <person name="Takeuchi C."/>
            <person name="Yamada M."/>
            <person name="Tabata S."/>
        </authorList>
    </citation>
    <scope>NUCLEOTIDE SEQUENCE [LARGE SCALE GENOMIC DNA]</scope>
    <source>
        <strain evidence="2">ATCC 29082 / PCC 7421</strain>
    </source>
</reference>
<dbReference type="AlphaFoldDB" id="Q7NDY6"/>
<evidence type="ECO:0000313" key="1">
    <source>
        <dbReference type="EMBL" id="BAC92037.1"/>
    </source>
</evidence>
<dbReference type="RefSeq" id="WP_011144082.1">
    <property type="nucleotide sequence ID" value="NC_005125.1"/>
</dbReference>
<dbReference type="Proteomes" id="UP000000557">
    <property type="component" value="Chromosome"/>
</dbReference>
<proteinExistence type="predicted"/>
<evidence type="ECO:0000313" key="2">
    <source>
        <dbReference type="Proteomes" id="UP000000557"/>
    </source>
</evidence>
<accession>Q7NDY6</accession>
<dbReference type="HOGENOM" id="CLU_184318_0_0_3"/>
<protein>
    <submittedName>
        <fullName evidence="1">Gsl4096 protein</fullName>
    </submittedName>
</protein>
<dbReference type="STRING" id="251221.gene:10761614"/>
<organism evidence="1 2">
    <name type="scientific">Gloeobacter violaceus (strain ATCC 29082 / PCC 7421)</name>
    <dbReference type="NCBI Taxonomy" id="251221"/>
    <lineage>
        <taxon>Bacteria</taxon>
        <taxon>Bacillati</taxon>
        <taxon>Cyanobacteriota</taxon>
        <taxon>Cyanophyceae</taxon>
        <taxon>Gloeobacterales</taxon>
        <taxon>Gloeobacteraceae</taxon>
        <taxon>Gloeobacter</taxon>
    </lineage>
</organism>
<dbReference type="eggNOG" id="ENOG5033CPJ">
    <property type="taxonomic scope" value="Bacteria"/>
</dbReference>
<dbReference type="EMBL" id="BA000045">
    <property type="protein sequence ID" value="BAC92037.1"/>
    <property type="molecule type" value="Genomic_DNA"/>
</dbReference>
<dbReference type="KEGG" id="gvi:gsl4096"/>
<keyword evidence="2" id="KW-1185">Reference proteome</keyword>
<dbReference type="OrthoDB" id="463627at2"/>
<reference evidence="1 2" key="1">
    <citation type="journal article" date="2003" name="DNA Res.">
        <title>Complete genome structure of Gloeobacter violaceus PCC 7421, a cyanobacterium that lacks thylakoids.</title>
        <authorList>
            <person name="Nakamura Y."/>
            <person name="Kaneko T."/>
            <person name="Sato S."/>
            <person name="Mimuro M."/>
            <person name="Miyashita H."/>
            <person name="Tsuchiya T."/>
            <person name="Sasamoto S."/>
            <person name="Watanabe A."/>
            <person name="Kawashima K."/>
            <person name="Kishida Y."/>
            <person name="Kiyokawa C."/>
            <person name="Kohara M."/>
            <person name="Matsumoto M."/>
            <person name="Matsuno A."/>
            <person name="Nakazaki N."/>
            <person name="Shimpo S."/>
            <person name="Takeuchi C."/>
            <person name="Yamada M."/>
            <person name="Tabata S."/>
        </authorList>
    </citation>
    <scope>NUCLEOTIDE SEQUENCE [LARGE SCALE GENOMIC DNA]</scope>
    <source>
        <strain evidence="2">ATCC 29082 / PCC 7421</strain>
    </source>
</reference>